<feature type="transmembrane region" description="Helical" evidence="10">
    <location>
        <begin position="162"/>
        <end position="191"/>
    </location>
</feature>
<dbReference type="InterPro" id="IPR003594">
    <property type="entry name" value="HATPase_dom"/>
</dbReference>
<evidence type="ECO:0000259" key="11">
    <source>
        <dbReference type="SMART" id="SM00387"/>
    </source>
</evidence>
<feature type="compositionally biased region" description="Basic and acidic residues" evidence="9">
    <location>
        <begin position="8"/>
        <end position="20"/>
    </location>
</feature>
<dbReference type="EMBL" id="SOAU01000001">
    <property type="protein sequence ID" value="TDT15261.1"/>
    <property type="molecule type" value="Genomic_DNA"/>
</dbReference>
<dbReference type="Gene3D" id="3.30.565.10">
    <property type="entry name" value="Histidine kinase-like ATPase, C-terminal domain"/>
    <property type="match status" value="1"/>
</dbReference>
<feature type="transmembrane region" description="Helical" evidence="10">
    <location>
        <begin position="103"/>
        <end position="124"/>
    </location>
</feature>
<dbReference type="Pfam" id="PF02518">
    <property type="entry name" value="HATPase_c"/>
    <property type="match status" value="1"/>
</dbReference>
<evidence type="ECO:0000256" key="10">
    <source>
        <dbReference type="SAM" id="Phobius"/>
    </source>
</evidence>
<dbReference type="AlphaFoldDB" id="A0A4R7HW66"/>
<evidence type="ECO:0000313" key="13">
    <source>
        <dbReference type="Proteomes" id="UP000294558"/>
    </source>
</evidence>
<keyword evidence="4" id="KW-0808">Transferase</keyword>
<dbReference type="GO" id="GO:0000155">
    <property type="term" value="F:phosphorelay sensor kinase activity"/>
    <property type="evidence" value="ECO:0007669"/>
    <property type="project" value="InterPro"/>
</dbReference>
<dbReference type="Gene3D" id="1.20.5.1930">
    <property type="match status" value="1"/>
</dbReference>
<evidence type="ECO:0000256" key="5">
    <source>
        <dbReference type="ARBA" id="ARBA00022741"/>
    </source>
</evidence>
<reference evidence="12 13" key="1">
    <citation type="submission" date="2019-03" db="EMBL/GenBank/DDBJ databases">
        <title>Sequencing the genomes of 1000 actinobacteria strains.</title>
        <authorList>
            <person name="Klenk H.-P."/>
        </authorList>
    </citation>
    <scope>NUCLEOTIDE SEQUENCE [LARGE SCALE GENOMIC DNA]</scope>
    <source>
        <strain evidence="12 13">DSM 18936</strain>
    </source>
</reference>
<dbReference type="GO" id="GO:0016020">
    <property type="term" value="C:membrane"/>
    <property type="evidence" value="ECO:0007669"/>
    <property type="project" value="InterPro"/>
</dbReference>
<dbReference type="InterPro" id="IPR011712">
    <property type="entry name" value="Sig_transdc_His_kin_sub3_dim/P"/>
</dbReference>
<dbReference type="SUPFAM" id="SSF55874">
    <property type="entry name" value="ATPase domain of HSP90 chaperone/DNA topoisomerase II/histidine kinase"/>
    <property type="match status" value="1"/>
</dbReference>
<dbReference type="OrthoDB" id="4198152at2"/>
<evidence type="ECO:0000256" key="1">
    <source>
        <dbReference type="ARBA" id="ARBA00000085"/>
    </source>
</evidence>
<proteinExistence type="predicted"/>
<dbReference type="InterPro" id="IPR050482">
    <property type="entry name" value="Sensor_HK_TwoCompSys"/>
</dbReference>
<evidence type="ECO:0000256" key="9">
    <source>
        <dbReference type="SAM" id="MobiDB-lite"/>
    </source>
</evidence>
<feature type="region of interest" description="Disordered" evidence="9">
    <location>
        <begin position="1"/>
        <end position="49"/>
    </location>
</feature>
<keyword evidence="7" id="KW-0067">ATP-binding</keyword>
<organism evidence="12 13">
    <name type="scientific">Ilumatobacter fluminis</name>
    <dbReference type="NCBI Taxonomy" id="467091"/>
    <lineage>
        <taxon>Bacteria</taxon>
        <taxon>Bacillati</taxon>
        <taxon>Actinomycetota</taxon>
        <taxon>Acidimicrobiia</taxon>
        <taxon>Acidimicrobiales</taxon>
        <taxon>Ilumatobacteraceae</taxon>
        <taxon>Ilumatobacter</taxon>
    </lineage>
</organism>
<sequence length="480" mass="51443">MNSLDSDLVDRDRTDGRETGDVSQLPPPQMPPPAPPTGEHDGRRSSDPSDWDWDRIRDLAERWFRPLIQPEGWRALGYLFVGMLSGAVFFAVSFVAAGVVFGLSFVGVGLLLIGPFFALTSVFARAERAMAGWVGVDVAPRRLAPAGRFGIRSILDPERWRIVGYLAINSVLASGLFAIGSFLYTVAINVIFGGLAGSVFDTFPFNAVAGIVALAVCAAALGGAPRVAVWVGMLKAQITSWFLGPDRLAQAERRVTELSSHRQEILDAVAAERRRIERNLHDGVQQQLVAIGLDLGMAEQQLDRDPERARELVVNARQKVQGSIGELRQLGRGLHPAILEDRGIDAALSAVVSGAPIPITVHVDPDLDLDTDVSETVYFCANEALANVLKHSSARAASVHVHRVAANVRVIVHDDGVGGADPTHGTGLAGIRARANAVDGSLQVSSPGGGPTTITVELPRHIVRADEPPDHERSETSDVR</sequence>
<keyword evidence="10" id="KW-0812">Transmembrane</keyword>
<dbReference type="GO" id="GO:0005524">
    <property type="term" value="F:ATP binding"/>
    <property type="evidence" value="ECO:0007669"/>
    <property type="project" value="UniProtKB-KW"/>
</dbReference>
<feature type="domain" description="Histidine kinase/HSP90-like ATPase" evidence="11">
    <location>
        <begin position="372"/>
        <end position="462"/>
    </location>
</feature>
<accession>A0A4R7HW66</accession>
<evidence type="ECO:0000256" key="3">
    <source>
        <dbReference type="ARBA" id="ARBA00022553"/>
    </source>
</evidence>
<keyword evidence="10" id="KW-1133">Transmembrane helix</keyword>
<feature type="compositionally biased region" description="Pro residues" evidence="9">
    <location>
        <begin position="25"/>
        <end position="36"/>
    </location>
</feature>
<dbReference type="Pfam" id="PF13796">
    <property type="entry name" value="Sensor"/>
    <property type="match status" value="1"/>
</dbReference>
<dbReference type="PANTHER" id="PTHR24421">
    <property type="entry name" value="NITRATE/NITRITE SENSOR PROTEIN NARX-RELATED"/>
    <property type="match status" value="1"/>
</dbReference>
<evidence type="ECO:0000256" key="7">
    <source>
        <dbReference type="ARBA" id="ARBA00022840"/>
    </source>
</evidence>
<dbReference type="EC" id="2.7.13.3" evidence="2"/>
<name>A0A4R7HW66_9ACTN</name>
<keyword evidence="8" id="KW-0902">Two-component regulatory system</keyword>
<feature type="transmembrane region" description="Helical" evidence="10">
    <location>
        <begin position="75"/>
        <end position="97"/>
    </location>
</feature>
<dbReference type="CDD" id="cd16917">
    <property type="entry name" value="HATPase_UhpB-NarQ-NarX-like"/>
    <property type="match status" value="1"/>
</dbReference>
<dbReference type="Pfam" id="PF07730">
    <property type="entry name" value="HisKA_3"/>
    <property type="match status" value="1"/>
</dbReference>
<dbReference type="SMART" id="SM00387">
    <property type="entry name" value="HATPase_c"/>
    <property type="match status" value="1"/>
</dbReference>
<evidence type="ECO:0000256" key="6">
    <source>
        <dbReference type="ARBA" id="ARBA00022777"/>
    </source>
</evidence>
<protein>
    <recommendedName>
        <fullName evidence="2">histidine kinase</fullName>
        <ecNumber evidence="2">2.7.13.3</ecNumber>
    </recommendedName>
</protein>
<keyword evidence="13" id="KW-1185">Reference proteome</keyword>
<comment type="caution">
    <text evidence="12">The sequence shown here is derived from an EMBL/GenBank/DDBJ whole genome shotgun (WGS) entry which is preliminary data.</text>
</comment>
<feature type="transmembrane region" description="Helical" evidence="10">
    <location>
        <begin position="203"/>
        <end position="224"/>
    </location>
</feature>
<keyword evidence="6 12" id="KW-0418">Kinase</keyword>
<keyword evidence="5" id="KW-0547">Nucleotide-binding</keyword>
<dbReference type="GO" id="GO:0046983">
    <property type="term" value="F:protein dimerization activity"/>
    <property type="evidence" value="ECO:0007669"/>
    <property type="project" value="InterPro"/>
</dbReference>
<keyword evidence="10" id="KW-0472">Membrane</keyword>
<dbReference type="PANTHER" id="PTHR24421:SF10">
    <property type="entry name" value="NITRATE_NITRITE SENSOR PROTEIN NARQ"/>
    <property type="match status" value="1"/>
</dbReference>
<evidence type="ECO:0000256" key="2">
    <source>
        <dbReference type="ARBA" id="ARBA00012438"/>
    </source>
</evidence>
<evidence type="ECO:0000256" key="4">
    <source>
        <dbReference type="ARBA" id="ARBA00022679"/>
    </source>
</evidence>
<dbReference type="RefSeq" id="WP_133867726.1">
    <property type="nucleotide sequence ID" value="NZ_SOAU01000001.1"/>
</dbReference>
<comment type="catalytic activity">
    <reaction evidence="1">
        <text>ATP + protein L-histidine = ADP + protein N-phospho-L-histidine.</text>
        <dbReference type="EC" id="2.7.13.3"/>
    </reaction>
</comment>
<evidence type="ECO:0000256" key="8">
    <source>
        <dbReference type="ARBA" id="ARBA00023012"/>
    </source>
</evidence>
<keyword evidence="3" id="KW-0597">Phosphoprotein</keyword>
<dbReference type="InterPro" id="IPR025828">
    <property type="entry name" value="Put_sensor_dom"/>
</dbReference>
<feature type="compositionally biased region" description="Basic and acidic residues" evidence="9">
    <location>
        <begin position="38"/>
        <end position="49"/>
    </location>
</feature>
<gene>
    <name evidence="12" type="ORF">BDK89_0827</name>
</gene>
<evidence type="ECO:0000313" key="12">
    <source>
        <dbReference type="EMBL" id="TDT15261.1"/>
    </source>
</evidence>
<dbReference type="InterPro" id="IPR036890">
    <property type="entry name" value="HATPase_C_sf"/>
</dbReference>
<dbReference type="Proteomes" id="UP000294558">
    <property type="component" value="Unassembled WGS sequence"/>
</dbReference>